<feature type="compositionally biased region" description="Low complexity" evidence="2">
    <location>
        <begin position="539"/>
        <end position="555"/>
    </location>
</feature>
<dbReference type="InterPro" id="IPR013083">
    <property type="entry name" value="Znf_RING/FYVE/PHD"/>
</dbReference>
<dbReference type="PROSITE" id="PS50089">
    <property type="entry name" value="ZF_RING_2"/>
    <property type="match status" value="1"/>
</dbReference>
<protein>
    <submittedName>
        <fullName evidence="4">Protein SIP5</fullName>
    </submittedName>
</protein>
<feature type="compositionally biased region" description="Acidic residues" evidence="2">
    <location>
        <begin position="558"/>
        <end position="569"/>
    </location>
</feature>
<feature type="compositionally biased region" description="Low complexity" evidence="2">
    <location>
        <begin position="229"/>
        <end position="241"/>
    </location>
</feature>
<proteinExistence type="predicted"/>
<feature type="region of interest" description="Disordered" evidence="2">
    <location>
        <begin position="474"/>
        <end position="569"/>
    </location>
</feature>
<dbReference type="GO" id="GO:0008270">
    <property type="term" value="F:zinc ion binding"/>
    <property type="evidence" value="ECO:0007669"/>
    <property type="project" value="UniProtKB-KW"/>
</dbReference>
<accession>A0AAD8XTN3</accession>
<name>A0AAD8XTN3_9STRA</name>
<dbReference type="InterPro" id="IPR039301">
    <property type="entry name" value="Sip5/DA2"/>
</dbReference>
<evidence type="ECO:0000259" key="3">
    <source>
        <dbReference type="PROSITE" id="PS50089"/>
    </source>
</evidence>
<sequence>MGNSSSSGGQSGSSGNQNGGGSSSGGLGSRIAGASGTHRVHLPLSSLPSPFRSGGSLGLSKSELDARCQPSGLYPSCEWEPKQIRRLIGDGKLAARLKGSDSCISKSDRECPICFMYYSETNTSKCCNATVCTECYLQIKPQKDKHTTCPFCNNPKMAISVQRAMDEDDILKRDEEEQKVIEAAIRNRAAQKNGESSGLSNTSNIVATDGGGASFGSSLENYNRSRTFSNASSSNVSAHSSEPGTPITHTDDSNALLSVAMTPEDRRALEDEMRAQLSHETHQRMRSEEEEASLRRAQEWHGSEAGTRSRMRDNRLAELSDLLARMTSRGGEGDEDGEGGNVGRGREAATLGSLIRAMERTGRGGPTMEDLMRLEAAFLLGMDGDMRRQRSQNSASRASARSDSDGLAAGFGFSDPRVARSSSSLMGRPGGPPRRVQVRGAGRGISTTHLDTAELYMRGVSEEEQLAMAIAMSMQDQQQTQNEGEQEASGNNSVTETNEDVERSENQSSHTEESAEEESSSESSEESEEEESVGDENDNIIANINAPAANNDAGASSLDEDEEEVVFTG</sequence>
<feature type="domain" description="RING-type" evidence="3">
    <location>
        <begin position="111"/>
        <end position="153"/>
    </location>
</feature>
<dbReference type="GO" id="GO:0005737">
    <property type="term" value="C:cytoplasm"/>
    <property type="evidence" value="ECO:0007669"/>
    <property type="project" value="TreeGrafter"/>
</dbReference>
<keyword evidence="1" id="KW-0863">Zinc-finger</keyword>
<reference evidence="4" key="1">
    <citation type="submission" date="2023-06" db="EMBL/GenBank/DDBJ databases">
        <title>Survivors Of The Sea: Transcriptome response of Skeletonema marinoi to long-term dormancy.</title>
        <authorList>
            <person name="Pinder M.I.M."/>
            <person name="Kourtchenko O."/>
            <person name="Robertson E.K."/>
            <person name="Larsson T."/>
            <person name="Maumus F."/>
            <person name="Osuna-Cruz C.M."/>
            <person name="Vancaester E."/>
            <person name="Stenow R."/>
            <person name="Vandepoele K."/>
            <person name="Ploug H."/>
            <person name="Bruchert V."/>
            <person name="Godhe A."/>
            <person name="Topel M."/>
        </authorList>
    </citation>
    <scope>NUCLEOTIDE SEQUENCE</scope>
    <source>
        <strain evidence="4">R05AC</strain>
    </source>
</reference>
<dbReference type="EMBL" id="JATAAI010000045">
    <property type="protein sequence ID" value="KAK1733674.1"/>
    <property type="molecule type" value="Genomic_DNA"/>
</dbReference>
<feature type="region of interest" description="Disordered" evidence="2">
    <location>
        <begin position="387"/>
        <end position="450"/>
    </location>
</feature>
<evidence type="ECO:0000313" key="4">
    <source>
        <dbReference type="EMBL" id="KAK1733674.1"/>
    </source>
</evidence>
<evidence type="ECO:0000256" key="2">
    <source>
        <dbReference type="SAM" id="MobiDB-lite"/>
    </source>
</evidence>
<evidence type="ECO:0000313" key="5">
    <source>
        <dbReference type="Proteomes" id="UP001224775"/>
    </source>
</evidence>
<gene>
    <name evidence="4" type="ORF">QTG54_015529</name>
</gene>
<comment type="caution">
    <text evidence="4">The sequence shown here is derived from an EMBL/GenBank/DDBJ whole genome shotgun (WGS) entry which is preliminary data.</text>
</comment>
<dbReference type="PROSITE" id="PS50330">
    <property type="entry name" value="UIM"/>
    <property type="match status" value="1"/>
</dbReference>
<feature type="region of interest" description="Disordered" evidence="2">
    <location>
        <begin position="228"/>
        <end position="256"/>
    </location>
</feature>
<keyword evidence="1" id="KW-0862">Zinc</keyword>
<dbReference type="InterPro" id="IPR003903">
    <property type="entry name" value="UIM_dom"/>
</dbReference>
<feature type="region of interest" description="Disordered" evidence="2">
    <location>
        <begin position="1"/>
        <end position="33"/>
    </location>
</feature>
<keyword evidence="1" id="KW-0479">Metal-binding</keyword>
<feature type="compositionally biased region" description="Basic and acidic residues" evidence="2">
    <location>
        <begin position="500"/>
        <end position="513"/>
    </location>
</feature>
<feature type="compositionally biased region" description="Gly residues" evidence="2">
    <location>
        <begin position="9"/>
        <end position="28"/>
    </location>
</feature>
<dbReference type="SUPFAM" id="SSF57850">
    <property type="entry name" value="RING/U-box"/>
    <property type="match status" value="1"/>
</dbReference>
<dbReference type="Proteomes" id="UP001224775">
    <property type="component" value="Unassembled WGS sequence"/>
</dbReference>
<feature type="compositionally biased region" description="Acidic residues" evidence="2">
    <location>
        <begin position="514"/>
        <end position="538"/>
    </location>
</feature>
<dbReference type="Gene3D" id="3.30.40.10">
    <property type="entry name" value="Zinc/RING finger domain, C3HC4 (zinc finger)"/>
    <property type="match status" value="1"/>
</dbReference>
<dbReference type="AlphaFoldDB" id="A0AAD8XTN3"/>
<organism evidence="4 5">
    <name type="scientific">Skeletonema marinoi</name>
    <dbReference type="NCBI Taxonomy" id="267567"/>
    <lineage>
        <taxon>Eukaryota</taxon>
        <taxon>Sar</taxon>
        <taxon>Stramenopiles</taxon>
        <taxon>Ochrophyta</taxon>
        <taxon>Bacillariophyta</taxon>
        <taxon>Coscinodiscophyceae</taxon>
        <taxon>Thalassiosirophycidae</taxon>
        <taxon>Thalassiosirales</taxon>
        <taxon>Skeletonemataceae</taxon>
        <taxon>Skeletonema</taxon>
        <taxon>Skeletonema marinoi-dohrnii complex</taxon>
    </lineage>
</organism>
<keyword evidence="5" id="KW-1185">Reference proteome</keyword>
<dbReference type="PANTHER" id="PTHR31315">
    <property type="entry name" value="PROTEIN SIP5"/>
    <property type="match status" value="1"/>
</dbReference>
<dbReference type="PANTHER" id="PTHR31315:SF1">
    <property type="entry name" value="PROTEIN SIP5"/>
    <property type="match status" value="1"/>
</dbReference>
<dbReference type="InterPro" id="IPR001841">
    <property type="entry name" value="Znf_RING"/>
</dbReference>
<evidence type="ECO:0000256" key="1">
    <source>
        <dbReference type="PROSITE-ProRule" id="PRU00175"/>
    </source>
</evidence>
<feature type="compositionally biased region" description="Low complexity" evidence="2">
    <location>
        <begin position="391"/>
        <end position="410"/>
    </location>
</feature>